<organism evidence="1 2">
    <name type="scientific">Paenibacillus ginsengarvi</name>
    <dbReference type="NCBI Taxonomy" id="400777"/>
    <lineage>
        <taxon>Bacteria</taxon>
        <taxon>Bacillati</taxon>
        <taxon>Bacillota</taxon>
        <taxon>Bacilli</taxon>
        <taxon>Bacillales</taxon>
        <taxon>Paenibacillaceae</taxon>
        <taxon>Paenibacillus</taxon>
    </lineage>
</organism>
<protein>
    <submittedName>
        <fullName evidence="1">Uncharacterized protein</fullName>
    </submittedName>
</protein>
<gene>
    <name evidence="1" type="ORF">D7M11_08050</name>
</gene>
<dbReference type="EMBL" id="RBAH01000004">
    <property type="protein sequence ID" value="RKN85621.1"/>
    <property type="molecule type" value="Genomic_DNA"/>
</dbReference>
<evidence type="ECO:0000313" key="2">
    <source>
        <dbReference type="Proteomes" id="UP000282311"/>
    </source>
</evidence>
<reference evidence="1 2" key="1">
    <citation type="journal article" date="2007" name="Int. J. Syst. Evol. Microbiol.">
        <title>Paenibacillus ginsengarvi sp. nov., isolated from soil from ginseng cultivation.</title>
        <authorList>
            <person name="Yoon M.H."/>
            <person name="Ten L.N."/>
            <person name="Im W.T."/>
        </authorList>
    </citation>
    <scope>NUCLEOTIDE SEQUENCE [LARGE SCALE GENOMIC DNA]</scope>
    <source>
        <strain evidence="1 2">KCTC 13059</strain>
    </source>
</reference>
<sequence>MTWNYTQVLGLSISWNADNGLFISKDKTIPYQNQVELDTGGYFVPGTQMNARYPTFNIFINGTWLNNGAESYPLLTYNDIIYFPMTWKFAVEELGLSIKLDEKEDFFIERPKESEN</sequence>
<evidence type="ECO:0000313" key="1">
    <source>
        <dbReference type="EMBL" id="RKN85621.1"/>
    </source>
</evidence>
<accession>A0A3B0CL73</accession>
<dbReference type="AlphaFoldDB" id="A0A3B0CL73"/>
<name>A0A3B0CL73_9BACL</name>
<dbReference type="OrthoDB" id="1656058at2"/>
<dbReference type="Proteomes" id="UP000282311">
    <property type="component" value="Unassembled WGS sequence"/>
</dbReference>
<proteinExistence type="predicted"/>
<keyword evidence="2" id="KW-1185">Reference proteome</keyword>
<comment type="caution">
    <text evidence="1">The sequence shown here is derived from an EMBL/GenBank/DDBJ whole genome shotgun (WGS) entry which is preliminary data.</text>
</comment>